<dbReference type="GO" id="GO:0003676">
    <property type="term" value="F:nucleic acid binding"/>
    <property type="evidence" value="ECO:0007669"/>
    <property type="project" value="InterPro"/>
</dbReference>
<name>A0A8X6RW44_TRICX</name>
<dbReference type="Gene3D" id="3.30.420.10">
    <property type="entry name" value="Ribonuclease H-like superfamily/Ribonuclease H"/>
    <property type="match status" value="1"/>
</dbReference>
<reference evidence="1" key="1">
    <citation type="submission" date="2020-08" db="EMBL/GenBank/DDBJ databases">
        <title>Multicomponent nature underlies the extraordinary mechanical properties of spider dragline silk.</title>
        <authorList>
            <person name="Kono N."/>
            <person name="Nakamura H."/>
            <person name="Mori M."/>
            <person name="Yoshida Y."/>
            <person name="Ohtoshi R."/>
            <person name="Malay A.D."/>
            <person name="Moran D.A.P."/>
            <person name="Tomita M."/>
            <person name="Numata K."/>
            <person name="Arakawa K."/>
        </authorList>
    </citation>
    <scope>NUCLEOTIDE SEQUENCE</scope>
</reference>
<dbReference type="AlphaFoldDB" id="A0A8X6RW44"/>
<evidence type="ECO:0000313" key="2">
    <source>
        <dbReference type="Proteomes" id="UP000887159"/>
    </source>
</evidence>
<keyword evidence="2" id="KW-1185">Reference proteome</keyword>
<evidence type="ECO:0000313" key="1">
    <source>
        <dbReference type="EMBL" id="GFX99874.1"/>
    </source>
</evidence>
<dbReference type="PANTHER" id="PTHR47326">
    <property type="entry name" value="TRANSPOSABLE ELEMENT TC3 TRANSPOSASE-LIKE PROTEIN"/>
    <property type="match status" value="1"/>
</dbReference>
<comment type="caution">
    <text evidence="1">The sequence shown here is derived from an EMBL/GenBank/DDBJ whole genome shotgun (WGS) entry which is preliminary data.</text>
</comment>
<dbReference type="EMBL" id="BMAU01021215">
    <property type="protein sequence ID" value="GFX99874.1"/>
    <property type="molecule type" value="Genomic_DNA"/>
</dbReference>
<proteinExistence type="predicted"/>
<organism evidence="1 2">
    <name type="scientific">Trichonephila clavipes</name>
    <name type="common">Golden silk orbweaver</name>
    <name type="synonym">Nephila clavipes</name>
    <dbReference type="NCBI Taxonomy" id="2585209"/>
    <lineage>
        <taxon>Eukaryota</taxon>
        <taxon>Metazoa</taxon>
        <taxon>Ecdysozoa</taxon>
        <taxon>Arthropoda</taxon>
        <taxon>Chelicerata</taxon>
        <taxon>Arachnida</taxon>
        <taxon>Araneae</taxon>
        <taxon>Araneomorphae</taxon>
        <taxon>Entelegynae</taxon>
        <taxon>Araneoidea</taxon>
        <taxon>Nephilidae</taxon>
        <taxon>Trichonephila</taxon>
    </lineage>
</organism>
<dbReference type="PANTHER" id="PTHR47326:SF1">
    <property type="entry name" value="HTH PSQ-TYPE DOMAIN-CONTAINING PROTEIN"/>
    <property type="match status" value="1"/>
</dbReference>
<dbReference type="InterPro" id="IPR036397">
    <property type="entry name" value="RNaseH_sf"/>
</dbReference>
<protein>
    <recommendedName>
        <fullName evidence="3">Transposase</fullName>
    </recommendedName>
</protein>
<gene>
    <name evidence="1" type="primary">NCL1_33827</name>
    <name evidence="1" type="ORF">TNCV_259111</name>
</gene>
<evidence type="ECO:0008006" key="3">
    <source>
        <dbReference type="Google" id="ProtNLM"/>
    </source>
</evidence>
<accession>A0A8X6RW44</accession>
<sequence>MQDGAPPHITRCVKDVLKHHFTEERVISRQFRHLWPPRSPDLNPCDFWLWGHLKQLCQKKKVIKNNIEYRLIITPGHILRHQNGRATIPWGERDAMLHLRPPSSLKKTELRYRTISGCDKKHNIETKLLNRSNTINYNSSTLKFNSLVAGLMRMGPEFKRKMQYSIAVFPL</sequence>
<dbReference type="Proteomes" id="UP000887159">
    <property type="component" value="Unassembled WGS sequence"/>
</dbReference>